<dbReference type="AlphaFoldDB" id="A0AA38GBQ1"/>
<organism evidence="10 11">
    <name type="scientific">Taxus chinensis</name>
    <name type="common">Chinese yew</name>
    <name type="synonym">Taxus wallichiana var. chinensis</name>
    <dbReference type="NCBI Taxonomy" id="29808"/>
    <lineage>
        <taxon>Eukaryota</taxon>
        <taxon>Viridiplantae</taxon>
        <taxon>Streptophyta</taxon>
        <taxon>Embryophyta</taxon>
        <taxon>Tracheophyta</taxon>
        <taxon>Spermatophyta</taxon>
        <taxon>Pinopsida</taxon>
        <taxon>Pinidae</taxon>
        <taxon>Conifers II</taxon>
        <taxon>Cupressales</taxon>
        <taxon>Taxaceae</taxon>
        <taxon>Taxus</taxon>
    </lineage>
</organism>
<keyword evidence="11" id="KW-1185">Reference proteome</keyword>
<evidence type="ECO:0000256" key="1">
    <source>
        <dbReference type="ARBA" id="ARBA00004167"/>
    </source>
</evidence>
<proteinExistence type="predicted"/>
<feature type="non-terminal residue" evidence="10">
    <location>
        <position position="1"/>
    </location>
</feature>
<dbReference type="Proteomes" id="UP000824469">
    <property type="component" value="Unassembled WGS sequence"/>
</dbReference>
<dbReference type="Pfam" id="PF13855">
    <property type="entry name" value="LRR_8"/>
    <property type="match status" value="1"/>
</dbReference>
<keyword evidence="3" id="KW-0812">Transmembrane</keyword>
<dbReference type="EMBL" id="JAHRHJ020000004">
    <property type="protein sequence ID" value="KAH9320216.1"/>
    <property type="molecule type" value="Genomic_DNA"/>
</dbReference>
<dbReference type="PRINTS" id="PR00019">
    <property type="entry name" value="LEURICHRPT"/>
</dbReference>
<comment type="subcellular location">
    <subcellularLocation>
        <location evidence="1">Membrane</location>
        <topology evidence="1">Single-pass membrane protein</topology>
    </subcellularLocation>
</comment>
<dbReference type="InterPro" id="IPR032675">
    <property type="entry name" value="LRR_dom_sf"/>
</dbReference>
<evidence type="ECO:0000313" key="10">
    <source>
        <dbReference type="EMBL" id="KAH9320216.1"/>
    </source>
</evidence>
<dbReference type="SUPFAM" id="SSF52058">
    <property type="entry name" value="L domain-like"/>
    <property type="match status" value="1"/>
</dbReference>
<keyword evidence="6" id="KW-1133">Transmembrane helix</keyword>
<evidence type="ECO:0000256" key="6">
    <source>
        <dbReference type="ARBA" id="ARBA00022989"/>
    </source>
</evidence>
<dbReference type="Gene3D" id="3.80.10.10">
    <property type="entry name" value="Ribonuclease Inhibitor"/>
    <property type="match status" value="1"/>
</dbReference>
<evidence type="ECO:0000256" key="8">
    <source>
        <dbReference type="ARBA" id="ARBA00023170"/>
    </source>
</evidence>
<dbReference type="PANTHER" id="PTHR27000">
    <property type="entry name" value="LEUCINE-RICH REPEAT RECEPTOR-LIKE PROTEIN KINASE FAMILY PROTEIN-RELATED"/>
    <property type="match status" value="1"/>
</dbReference>
<keyword evidence="9" id="KW-0325">Glycoprotein</keyword>
<evidence type="ECO:0000313" key="11">
    <source>
        <dbReference type="Proteomes" id="UP000824469"/>
    </source>
</evidence>
<keyword evidence="2" id="KW-0433">Leucine-rich repeat</keyword>
<evidence type="ECO:0000256" key="7">
    <source>
        <dbReference type="ARBA" id="ARBA00023136"/>
    </source>
</evidence>
<keyword evidence="5" id="KW-0677">Repeat</keyword>
<feature type="non-terminal residue" evidence="10">
    <location>
        <position position="114"/>
    </location>
</feature>
<dbReference type="OMA" id="ISYNSFC"/>
<evidence type="ECO:0000256" key="9">
    <source>
        <dbReference type="ARBA" id="ARBA00023180"/>
    </source>
</evidence>
<comment type="caution">
    <text evidence="10">The sequence shown here is derived from an EMBL/GenBank/DDBJ whole genome shotgun (WGS) entry which is preliminary data.</text>
</comment>
<evidence type="ECO:0000256" key="4">
    <source>
        <dbReference type="ARBA" id="ARBA00022729"/>
    </source>
</evidence>
<keyword evidence="4" id="KW-0732">Signal</keyword>
<keyword evidence="8" id="KW-0675">Receptor</keyword>
<accession>A0AA38GBQ1</accession>
<dbReference type="InterPro" id="IPR001611">
    <property type="entry name" value="Leu-rich_rpt"/>
</dbReference>
<name>A0AA38GBQ1_TAXCH</name>
<gene>
    <name evidence="10" type="ORF">KI387_021985</name>
</gene>
<dbReference type="FunFam" id="3.80.10.10:FF:000383">
    <property type="entry name" value="Leucine-rich repeat receptor protein kinase EMS1"/>
    <property type="match status" value="1"/>
</dbReference>
<dbReference type="PANTHER" id="PTHR27000:SF642">
    <property type="entry name" value="INACTIVE LEUCINE-RICH REPEAT RECEPTOR KINASE XIAO-RELATED"/>
    <property type="match status" value="1"/>
</dbReference>
<keyword evidence="7" id="KW-0472">Membrane</keyword>
<evidence type="ECO:0000256" key="2">
    <source>
        <dbReference type="ARBA" id="ARBA00022614"/>
    </source>
</evidence>
<evidence type="ECO:0000256" key="5">
    <source>
        <dbReference type="ARBA" id="ARBA00022737"/>
    </source>
</evidence>
<evidence type="ECO:0000256" key="3">
    <source>
        <dbReference type="ARBA" id="ARBA00022692"/>
    </source>
</evidence>
<sequence length="114" mass="12069">NLAYGLNISNNRLTGTIPAALGNLNKLENIDLSSNNLSGKIPSTFDGLSSLRGVNISNNRLTGCIPSSWSRLMNSSSISVTGNPGLCVTENDGSFCKCRGKFPLTMEENKCLGT</sequence>
<dbReference type="GO" id="GO:0016020">
    <property type="term" value="C:membrane"/>
    <property type="evidence" value="ECO:0007669"/>
    <property type="project" value="UniProtKB-SubCell"/>
</dbReference>
<reference evidence="10 11" key="1">
    <citation type="journal article" date="2021" name="Nat. Plants">
        <title>The Taxus genome provides insights into paclitaxel biosynthesis.</title>
        <authorList>
            <person name="Xiong X."/>
            <person name="Gou J."/>
            <person name="Liao Q."/>
            <person name="Li Y."/>
            <person name="Zhou Q."/>
            <person name="Bi G."/>
            <person name="Li C."/>
            <person name="Du R."/>
            <person name="Wang X."/>
            <person name="Sun T."/>
            <person name="Guo L."/>
            <person name="Liang H."/>
            <person name="Lu P."/>
            <person name="Wu Y."/>
            <person name="Zhang Z."/>
            <person name="Ro D.K."/>
            <person name="Shang Y."/>
            <person name="Huang S."/>
            <person name="Yan J."/>
        </authorList>
    </citation>
    <scope>NUCLEOTIDE SEQUENCE [LARGE SCALE GENOMIC DNA]</scope>
    <source>
        <strain evidence="10">Ta-2019</strain>
    </source>
</reference>
<protein>
    <submittedName>
        <fullName evidence="10">Uncharacterized protein</fullName>
    </submittedName>
</protein>